<feature type="transmembrane region" description="Helical" evidence="7">
    <location>
        <begin position="117"/>
        <end position="137"/>
    </location>
</feature>
<feature type="transmembrane region" description="Helical" evidence="7">
    <location>
        <begin position="742"/>
        <end position="763"/>
    </location>
</feature>
<feature type="transmembrane region" description="Helical" evidence="7">
    <location>
        <begin position="187"/>
        <end position="207"/>
    </location>
</feature>
<keyword evidence="3" id="KW-0813">Transport</keyword>
<evidence type="ECO:0000256" key="7">
    <source>
        <dbReference type="RuleBase" id="RU004914"/>
    </source>
</evidence>
<dbReference type="EMBL" id="BDQV01000108">
    <property type="protein sequence ID" value="GAY54639.1"/>
    <property type="molecule type" value="Genomic_DNA"/>
</dbReference>
<feature type="transmembrane region" description="Helical" evidence="7">
    <location>
        <begin position="213"/>
        <end position="235"/>
    </location>
</feature>
<feature type="transmembrane region" description="Helical" evidence="7">
    <location>
        <begin position="40"/>
        <end position="63"/>
    </location>
</feature>
<evidence type="ECO:0000313" key="8">
    <source>
        <dbReference type="EMBL" id="GAY54639.1"/>
    </source>
</evidence>
<dbReference type="Proteomes" id="UP000236630">
    <property type="component" value="Unassembled WGS sequence"/>
</dbReference>
<feature type="transmembrane region" description="Helical" evidence="7">
    <location>
        <begin position="671"/>
        <end position="691"/>
    </location>
</feature>
<reference evidence="8 9" key="1">
    <citation type="journal article" date="2017" name="Front. Genet.">
        <title>Draft sequencing of the heterozygous diploid genome of Satsuma (Citrus unshiu Marc.) using a hybrid assembly approach.</title>
        <authorList>
            <person name="Shimizu T."/>
            <person name="Tanizawa Y."/>
            <person name="Mochizuki T."/>
            <person name="Nagasaki H."/>
            <person name="Yoshioka T."/>
            <person name="Toyoda A."/>
            <person name="Fujiyama A."/>
            <person name="Kaminuma E."/>
            <person name="Nakamura Y."/>
        </authorList>
    </citation>
    <scope>NUCLEOTIDE SEQUENCE [LARGE SCALE GENOMIC DNA]</scope>
    <source>
        <strain evidence="9">cv. Miyagawa wase</strain>
    </source>
</reference>
<feature type="transmembrane region" description="Helical" evidence="7">
    <location>
        <begin position="887"/>
        <end position="908"/>
    </location>
</feature>
<keyword evidence="9" id="KW-1185">Reference proteome</keyword>
<feature type="transmembrane region" description="Helical" evidence="7">
    <location>
        <begin position="914"/>
        <end position="933"/>
    </location>
</feature>
<feature type="transmembrane region" description="Helical" evidence="7">
    <location>
        <begin position="769"/>
        <end position="790"/>
    </location>
</feature>
<dbReference type="InterPro" id="IPR045069">
    <property type="entry name" value="MATE_euk"/>
</dbReference>
<feature type="transmembrane region" description="Helical" evidence="7">
    <location>
        <begin position="396"/>
        <end position="420"/>
    </location>
</feature>
<feature type="transmembrane region" description="Helical" evidence="7">
    <location>
        <begin position="157"/>
        <end position="175"/>
    </location>
</feature>
<feature type="transmembrane region" description="Helical" evidence="7">
    <location>
        <begin position="603"/>
        <end position="621"/>
    </location>
</feature>
<feature type="transmembrane region" description="Helical" evidence="7">
    <location>
        <begin position="426"/>
        <end position="451"/>
    </location>
</feature>
<feature type="transmembrane region" description="Helical" evidence="7">
    <location>
        <begin position="560"/>
        <end position="582"/>
    </location>
</feature>
<gene>
    <name evidence="8" type="ORF">CUMW_158310</name>
</gene>
<dbReference type="GO" id="GO:1990961">
    <property type="term" value="P:xenobiotic detoxification by transmembrane export across the plasma membrane"/>
    <property type="evidence" value="ECO:0007669"/>
    <property type="project" value="InterPro"/>
</dbReference>
<accession>A0A2H5PQK7</accession>
<dbReference type="GO" id="GO:0016020">
    <property type="term" value="C:membrane"/>
    <property type="evidence" value="ECO:0007669"/>
    <property type="project" value="UniProtKB-SubCell"/>
</dbReference>
<evidence type="ECO:0000313" key="9">
    <source>
        <dbReference type="Proteomes" id="UP000236630"/>
    </source>
</evidence>
<dbReference type="GO" id="GO:0015297">
    <property type="term" value="F:antiporter activity"/>
    <property type="evidence" value="ECO:0007669"/>
    <property type="project" value="InterPro"/>
</dbReference>
<keyword evidence="6 7" id="KW-0472">Membrane</keyword>
<comment type="subcellular location">
    <subcellularLocation>
        <location evidence="1">Membrane</location>
        <topology evidence="1">Multi-pass membrane protein</topology>
    </subcellularLocation>
</comment>
<evidence type="ECO:0000256" key="6">
    <source>
        <dbReference type="ARBA" id="ARBA00023136"/>
    </source>
</evidence>
<dbReference type="AlphaFoldDB" id="A0A2H5PQK7"/>
<evidence type="ECO:0000256" key="3">
    <source>
        <dbReference type="ARBA" id="ARBA00022448"/>
    </source>
</evidence>
<evidence type="ECO:0000256" key="5">
    <source>
        <dbReference type="ARBA" id="ARBA00022989"/>
    </source>
</evidence>
<evidence type="ECO:0000256" key="2">
    <source>
        <dbReference type="ARBA" id="ARBA00010199"/>
    </source>
</evidence>
<comment type="caution">
    <text evidence="8">The sequence shown here is derived from an EMBL/GenBank/DDBJ whole genome shotgun (WGS) entry which is preliminary data.</text>
</comment>
<dbReference type="STRING" id="55188.A0A2H5PQK7"/>
<sequence length="979" mass="106489">MRGNETEKNMEESLLIPKESLSSSSTTWGVLSGEVKKQGYIAAPMVAVTLSQYLLQVVSMMMVGHLGQLALSSTAMAISLASVTGFSVLLGMASALETLCGQAYGAQQYQRIGTQTYTAIFCLFLVCFPLSFLWIYAGKLLVLIGQDPLISHEVGKFMIWLLPALFAYAAMQPLIRYFQSQSLIIPMFLSSCAALCLHIPICWSLVYKSGLGNLGGALAIGISNWLNVTFLAIYMKFSTACAESRVPISMELFQGIGDLEWWSFELLILMSGLLPNPQLETSVLSVCLNTIQTLYAIPYGLGAAVSTRVSNELGAGNVQKARVAVYAVVFMAVTETIVVSATLFASRRVFGYVFSNEKQVVDYVTTMAPLVCLSVIMDSLQGVFSGVARGCGWQNIAAFVNLGAFYLCGIPTAAILGFWLKFRGRGLWIGIQAGAFTQTLLLGIITTCTNWEKQASKARERISKGRSLADNRVEEMDKGLLGKDEVESREDLTVLLAKDEVECEEDLTVVMADVYIDEVKRLGSIAGPMVAVNLSQYFLQVISVMMVGHLGELFLSSTAIAISFSAVTGFSLLCFRLLYFLLQASYTYGAQQYRKLGTQMHTAMFCLLLACLPVSLLWANMGKLLILMGQDPAISSEAGKFTVWLIPALFGNGTLQPLVRYLQVQSLVTPMLISSCATVFFHIIICWGLVLKFELNNIGAALAIGTSYWLNVLLLGLYMTFSSACAQTRVQVSMELFHGIKEFFLLAIPSAFMFLTLLSGLLPNPELEASVLSVCLATITTLFTIPDGLGAAASTRVSNALGAGNPKAAIIAVRAVLFLTVLETVIVSSILYASRHVFGYIFSNDQEVVDYVTSMAPLICLCVILNGLQAVLSGIARGCGWQNLGAYANLTAYYLFGIPVAAALGFWLKMRGEGLWIGIQVGAFVQIVLLFLITSCQNWKKQASKARERIFEGRSSQGEENFMSYCGMKPVAVGIFQTF</sequence>
<keyword evidence="4 7" id="KW-0812">Transmembrane</keyword>
<proteinExistence type="inferred from homology"/>
<name>A0A2H5PQK7_CITUN</name>
<dbReference type="GO" id="GO:0042910">
    <property type="term" value="F:xenobiotic transmembrane transporter activity"/>
    <property type="evidence" value="ECO:0007669"/>
    <property type="project" value="InterPro"/>
</dbReference>
<comment type="similarity">
    <text evidence="2 7">Belongs to the multi antimicrobial extrusion (MATE) (TC 2.A.66.1) family.</text>
</comment>
<organism evidence="8 9">
    <name type="scientific">Citrus unshiu</name>
    <name type="common">Satsuma mandarin</name>
    <name type="synonym">Citrus nobilis var. unshiu</name>
    <dbReference type="NCBI Taxonomy" id="55188"/>
    <lineage>
        <taxon>Eukaryota</taxon>
        <taxon>Viridiplantae</taxon>
        <taxon>Streptophyta</taxon>
        <taxon>Embryophyta</taxon>
        <taxon>Tracheophyta</taxon>
        <taxon>Spermatophyta</taxon>
        <taxon>Magnoliopsida</taxon>
        <taxon>eudicotyledons</taxon>
        <taxon>Gunneridae</taxon>
        <taxon>Pentapetalae</taxon>
        <taxon>rosids</taxon>
        <taxon>malvids</taxon>
        <taxon>Sapindales</taxon>
        <taxon>Rutaceae</taxon>
        <taxon>Aurantioideae</taxon>
        <taxon>Citrus</taxon>
    </lineage>
</organism>
<feature type="transmembrane region" description="Helical" evidence="7">
    <location>
        <begin position="530"/>
        <end position="548"/>
    </location>
</feature>
<dbReference type="NCBIfam" id="TIGR00797">
    <property type="entry name" value="matE"/>
    <property type="match status" value="2"/>
</dbReference>
<feature type="transmembrane region" description="Helical" evidence="7">
    <location>
        <begin position="854"/>
        <end position="875"/>
    </location>
</feature>
<dbReference type="InterPro" id="IPR002528">
    <property type="entry name" value="MATE_fam"/>
</dbReference>
<evidence type="ECO:0000256" key="4">
    <source>
        <dbReference type="ARBA" id="ARBA00022692"/>
    </source>
</evidence>
<feature type="transmembrane region" description="Helical" evidence="7">
    <location>
        <begin position="75"/>
        <end position="96"/>
    </location>
</feature>
<dbReference type="Pfam" id="PF01554">
    <property type="entry name" value="MatE"/>
    <property type="match status" value="4"/>
</dbReference>
<feature type="transmembrane region" description="Helical" evidence="7">
    <location>
        <begin position="366"/>
        <end position="384"/>
    </location>
</feature>
<feature type="transmembrane region" description="Helical" evidence="7">
    <location>
        <begin position="323"/>
        <end position="346"/>
    </location>
</feature>
<feature type="transmembrane region" description="Helical" evidence="7">
    <location>
        <begin position="811"/>
        <end position="834"/>
    </location>
</feature>
<feature type="transmembrane region" description="Helical" evidence="7">
    <location>
        <begin position="697"/>
        <end position="721"/>
    </location>
</feature>
<evidence type="ECO:0000256" key="1">
    <source>
        <dbReference type="ARBA" id="ARBA00004141"/>
    </source>
</evidence>
<protein>
    <recommendedName>
        <fullName evidence="7">Protein DETOXIFICATION</fullName>
    </recommendedName>
    <alternativeName>
        <fullName evidence="7">Multidrug and toxic compound extrusion protein</fullName>
    </alternativeName>
</protein>
<keyword evidence="5 7" id="KW-1133">Transmembrane helix</keyword>
<dbReference type="PANTHER" id="PTHR11206">
    <property type="entry name" value="MULTIDRUG RESISTANCE PROTEIN"/>
    <property type="match status" value="1"/>
</dbReference>
<dbReference type="CDD" id="cd13132">
    <property type="entry name" value="MATE_eukaryotic"/>
    <property type="match status" value="2"/>
</dbReference>